<keyword evidence="6" id="KW-0479">Metal-binding</keyword>
<keyword evidence="9 12" id="KW-1133">Transmembrane helix</keyword>
<dbReference type="EMBL" id="CP008953">
    <property type="protein sequence ID" value="AIG78786.1"/>
    <property type="molecule type" value="Genomic_DNA"/>
</dbReference>
<keyword evidence="7" id="KW-0378">Hydrolase</keyword>
<dbReference type="eggNOG" id="COG0501">
    <property type="taxonomic scope" value="Bacteria"/>
</dbReference>
<dbReference type="AlphaFoldDB" id="A0A075V2E4"/>
<keyword evidence="4" id="KW-0645">Protease</keyword>
<dbReference type="InterPro" id="IPR050083">
    <property type="entry name" value="HtpX_protease"/>
</dbReference>
<evidence type="ECO:0000256" key="11">
    <source>
        <dbReference type="ARBA" id="ARBA00023136"/>
    </source>
</evidence>
<evidence type="ECO:0000256" key="10">
    <source>
        <dbReference type="ARBA" id="ARBA00023049"/>
    </source>
</evidence>
<keyword evidence="15" id="KW-1185">Reference proteome</keyword>
<evidence type="ECO:0000256" key="2">
    <source>
        <dbReference type="ARBA" id="ARBA00004651"/>
    </source>
</evidence>
<dbReference type="HOGENOM" id="CLU_017915_0_0_11"/>
<dbReference type="GO" id="GO:0046872">
    <property type="term" value="F:metal ion binding"/>
    <property type="evidence" value="ECO:0007669"/>
    <property type="project" value="UniProtKB-KW"/>
</dbReference>
<dbReference type="RefSeq" id="WP_038517310.1">
    <property type="nucleotide sequence ID" value="NZ_CP008953.1"/>
</dbReference>
<feature type="transmembrane region" description="Helical" evidence="12">
    <location>
        <begin position="39"/>
        <end position="59"/>
    </location>
</feature>
<name>A0A075V2E4_9PSEU</name>
<dbReference type="STRING" id="208439.AJAP_29770"/>
<evidence type="ECO:0000256" key="3">
    <source>
        <dbReference type="ARBA" id="ARBA00022475"/>
    </source>
</evidence>
<dbReference type="Gene3D" id="3.30.2010.10">
    <property type="entry name" value="Metalloproteases ('zincins'), catalytic domain"/>
    <property type="match status" value="1"/>
</dbReference>
<keyword evidence="5 12" id="KW-0812">Transmembrane</keyword>
<proteinExistence type="predicted"/>
<dbReference type="Proteomes" id="UP000028492">
    <property type="component" value="Chromosome"/>
</dbReference>
<evidence type="ECO:0000256" key="6">
    <source>
        <dbReference type="ARBA" id="ARBA00022723"/>
    </source>
</evidence>
<evidence type="ECO:0000256" key="9">
    <source>
        <dbReference type="ARBA" id="ARBA00022989"/>
    </source>
</evidence>
<evidence type="ECO:0000259" key="13">
    <source>
        <dbReference type="Pfam" id="PF01435"/>
    </source>
</evidence>
<dbReference type="PANTHER" id="PTHR43221">
    <property type="entry name" value="PROTEASE HTPX"/>
    <property type="match status" value="1"/>
</dbReference>
<dbReference type="Pfam" id="PF01435">
    <property type="entry name" value="Peptidase_M48"/>
    <property type="match status" value="1"/>
</dbReference>
<keyword evidence="3" id="KW-1003">Cell membrane</keyword>
<dbReference type="CDD" id="cd07328">
    <property type="entry name" value="M48_Ste24p_like"/>
    <property type="match status" value="1"/>
</dbReference>
<comment type="subcellular location">
    <subcellularLocation>
        <location evidence="2">Cell membrane</location>
        <topology evidence="2">Multi-pass membrane protein</topology>
    </subcellularLocation>
</comment>
<evidence type="ECO:0000313" key="15">
    <source>
        <dbReference type="Proteomes" id="UP000028492"/>
    </source>
</evidence>
<keyword evidence="10" id="KW-0482">Metalloprotease</keyword>
<dbReference type="GO" id="GO:0006508">
    <property type="term" value="P:proteolysis"/>
    <property type="evidence" value="ECO:0007669"/>
    <property type="project" value="UniProtKB-KW"/>
</dbReference>
<dbReference type="GO" id="GO:0005886">
    <property type="term" value="C:plasma membrane"/>
    <property type="evidence" value="ECO:0007669"/>
    <property type="project" value="UniProtKB-SubCell"/>
</dbReference>
<organism evidence="14 15">
    <name type="scientific">Amycolatopsis japonica</name>
    <dbReference type="NCBI Taxonomy" id="208439"/>
    <lineage>
        <taxon>Bacteria</taxon>
        <taxon>Bacillati</taxon>
        <taxon>Actinomycetota</taxon>
        <taxon>Actinomycetes</taxon>
        <taxon>Pseudonocardiales</taxon>
        <taxon>Pseudonocardiaceae</taxon>
        <taxon>Amycolatopsis</taxon>
        <taxon>Amycolatopsis japonica group</taxon>
    </lineage>
</organism>
<keyword evidence="8" id="KW-0862">Zinc</keyword>
<dbReference type="GO" id="GO:0004222">
    <property type="term" value="F:metalloendopeptidase activity"/>
    <property type="evidence" value="ECO:0007669"/>
    <property type="project" value="InterPro"/>
</dbReference>
<evidence type="ECO:0000256" key="7">
    <source>
        <dbReference type="ARBA" id="ARBA00022801"/>
    </source>
</evidence>
<protein>
    <submittedName>
        <fullName evidence="14">Conserved putative secreted protein</fullName>
    </submittedName>
</protein>
<evidence type="ECO:0000256" key="5">
    <source>
        <dbReference type="ARBA" id="ARBA00022692"/>
    </source>
</evidence>
<evidence type="ECO:0000256" key="1">
    <source>
        <dbReference type="ARBA" id="ARBA00001947"/>
    </source>
</evidence>
<dbReference type="PANTHER" id="PTHR43221:SF1">
    <property type="entry name" value="PROTEASE HTPX"/>
    <property type="match status" value="1"/>
</dbReference>
<evidence type="ECO:0000256" key="4">
    <source>
        <dbReference type="ARBA" id="ARBA00022670"/>
    </source>
</evidence>
<accession>A0A075V2E4</accession>
<gene>
    <name evidence="14" type="ORF">AJAP_29770</name>
</gene>
<reference evidence="14 15" key="1">
    <citation type="journal article" date="2014" name="J. Biotechnol.">
        <title>Complete genome sequence of the actinobacterium Amycolatopsis japonica MG417-CF17(T) (=DSM 44213T) producing (S,S)-N,N'-ethylenediaminedisuccinic acid.</title>
        <authorList>
            <person name="Stegmann E."/>
            <person name="Albersmeier A."/>
            <person name="Spohn M."/>
            <person name="Gert H."/>
            <person name="Weber T."/>
            <person name="Wohlleben W."/>
            <person name="Kalinowski J."/>
            <person name="Ruckert C."/>
        </authorList>
    </citation>
    <scope>NUCLEOTIDE SEQUENCE [LARGE SCALE GENOMIC DNA]</scope>
    <source>
        <strain evidence="15">MG417-CF17 (DSM 44213)</strain>
    </source>
</reference>
<evidence type="ECO:0000256" key="12">
    <source>
        <dbReference type="SAM" id="Phobius"/>
    </source>
</evidence>
<keyword evidence="11 12" id="KW-0472">Membrane</keyword>
<sequence length="627" mass="67608">MQARGRAVLATLLLVAFPVVVVAVGVASVLAGLRIQGKIGTYVMFGGLAIMVALAFGLLSALRARRPPIEGPRLDRDAHPALWEMIDDLAAQVKTRPPDEIVLIGEINAAVSEDARFLGLRPGRRTMLIGLPLLAAMSVSELRSVLAHELGHYSGGHTRLLALTYRGTQTLAFTVDRLDGGPARALLSAYSKLYLLVARSANRRQELQADEASVLAAGSRTAAAALRKAATLSPLWKDYAERYLSLGAAARRTPPVLLGFRSYLNHPVQRDWVAEYAEDVIDGEELSKYDSHPPTKRRIAALAGVPDNPVKPDARPGWSLLGAPKVDVPEAELDVLIRDVGPRADWDEVVKRAGRASVAEGARLLTAAGIESRLAPRGTIGEVVRVLRDGDADALAKPLRAPSREEGLELLTELFADTVTAAMIDNGVAAHRLNWGGGWELCLGDGEPFDVAELVGAAVRSPRAVDELVHNLQLLSVPAAYFCKQEPQPEPDPAEARMLGLFTALKAKRKLYDLIVCDTEVVLLPMARSVLIRRGLAGLIGARGVSDRKRIRKLRERGLDDLRAEPGARRIPLSDIVAGGFPRRKLTTYLTLELSDGETLELAITGNTEDFGAAHDELTAFFGSLKA</sequence>
<feature type="domain" description="Peptidase M48" evidence="13">
    <location>
        <begin position="82"/>
        <end position="303"/>
    </location>
</feature>
<dbReference type="KEGG" id="aja:AJAP_29770"/>
<evidence type="ECO:0000256" key="8">
    <source>
        <dbReference type="ARBA" id="ARBA00022833"/>
    </source>
</evidence>
<evidence type="ECO:0000313" key="14">
    <source>
        <dbReference type="EMBL" id="AIG78786.1"/>
    </source>
</evidence>
<comment type="cofactor">
    <cofactor evidence="1">
        <name>Zn(2+)</name>
        <dbReference type="ChEBI" id="CHEBI:29105"/>
    </cofactor>
</comment>
<dbReference type="InterPro" id="IPR001915">
    <property type="entry name" value="Peptidase_M48"/>
</dbReference>